<dbReference type="AlphaFoldDB" id="A0A0A2JNE0"/>
<comment type="caution">
    <text evidence="1">The sequence shown here is derived from an EMBL/GenBank/DDBJ whole genome shotgun (WGS) entry which is preliminary data.</text>
</comment>
<reference evidence="1 2" key="1">
    <citation type="journal article" date="2015" name="Mol. Plant Microbe Interact.">
        <title>Genome, transcriptome, and functional analyses of Penicillium expansum provide new insights into secondary metabolism and pathogenicity.</title>
        <authorList>
            <person name="Ballester A.R."/>
            <person name="Marcet-Houben M."/>
            <person name="Levin E."/>
            <person name="Sela N."/>
            <person name="Selma-Lazaro C."/>
            <person name="Carmona L."/>
            <person name="Wisniewski M."/>
            <person name="Droby S."/>
            <person name="Gonzalez-Candelas L."/>
            <person name="Gabaldon T."/>
        </authorList>
    </citation>
    <scope>NUCLEOTIDE SEQUENCE [LARGE SCALE GENOMIC DNA]</scope>
    <source>
        <strain evidence="1 2">MD-8</strain>
    </source>
</reference>
<evidence type="ECO:0000313" key="1">
    <source>
        <dbReference type="EMBL" id="KGO56947.1"/>
    </source>
</evidence>
<dbReference type="GeneID" id="27672998"/>
<dbReference type="Proteomes" id="UP000030143">
    <property type="component" value="Unassembled WGS sequence"/>
</dbReference>
<name>A0A0A2JNE0_PENEN</name>
<accession>A0A0A2JNE0</accession>
<organism evidence="1 2">
    <name type="scientific">Penicillium expansum</name>
    <name type="common">Blue mold rot fungus</name>
    <dbReference type="NCBI Taxonomy" id="27334"/>
    <lineage>
        <taxon>Eukaryota</taxon>
        <taxon>Fungi</taxon>
        <taxon>Dikarya</taxon>
        <taxon>Ascomycota</taxon>
        <taxon>Pezizomycotina</taxon>
        <taxon>Eurotiomycetes</taxon>
        <taxon>Eurotiomycetidae</taxon>
        <taxon>Eurotiales</taxon>
        <taxon>Aspergillaceae</taxon>
        <taxon>Penicillium</taxon>
    </lineage>
</organism>
<dbReference type="RefSeq" id="XP_016598635.1">
    <property type="nucleotide sequence ID" value="XM_016737579.1"/>
</dbReference>
<sequence>MSLLMPISLLPLFDRAPPTPPRRETGFQDLPAEIKVIIVKYLDGDTLTLRHVATCNRQLYLMAMPELYAHVSLGAPPNYRIWPGLAWPADRRSIECFLLTILRNHHIAALVKSLDLTDLHDLCYTHRHIHTHPDREQLIIQPLLSQDHKMIMDAGMSLPLYPTVRAALHRALEPDLPRSDALLAVLLGYLPNLKRLEIKMESEDPYSDPPVTEWNLVERVLIGIVGAQPIYMDENDIPSFSTPMLSQLTHLKAEVEGTRPLADIDMLMVLLQIPTLTHAFGTQWTNARRWLRPEFQNADRLIHLELRDCTFDAQCLEKLLKQTNKLETFIYERGWTKEKYWVLKVQDLSKALQYIYKTLTCLELSFNQSGRRIYEDLYLQPVDLSGLVHLKRLRISAGYLVQTEQKISSFQGRYLRLYDQDGVYNSAMPLHELLPQSLEELHIFQIRDGLEFLLMSEKLRESLYSRGLPISSEPPHFQHLKEIIIEAPFEDKGVYFFNALSQITNHVGVKLTTIENSADYVRSWMTGEKRGSCPDKKIDWGFDGEIQWEHPFTQRGELNFDLQ</sequence>
<evidence type="ECO:0000313" key="2">
    <source>
        <dbReference type="Proteomes" id="UP000030143"/>
    </source>
</evidence>
<protein>
    <submittedName>
        <fullName evidence="1">Uncharacterized protein</fullName>
    </submittedName>
</protein>
<gene>
    <name evidence="1" type="ORF">PEX2_003010</name>
</gene>
<dbReference type="OrthoDB" id="4422269at2759"/>
<keyword evidence="2" id="KW-1185">Reference proteome</keyword>
<proteinExistence type="predicted"/>
<dbReference type="HOGENOM" id="CLU_037879_0_0_1"/>
<dbReference type="EMBL" id="JQFZ01000155">
    <property type="protein sequence ID" value="KGO56947.1"/>
    <property type="molecule type" value="Genomic_DNA"/>
</dbReference>
<dbReference type="VEuPathDB" id="FungiDB:PEXP_025750"/>
<dbReference type="PhylomeDB" id="A0A0A2JNE0"/>
<dbReference type="STRING" id="27334.A0A0A2JNE0"/>